<reference evidence="2" key="1">
    <citation type="submission" date="2018-01" db="EMBL/GenBank/DDBJ databases">
        <title>An insight into the sialome of Amazonian anophelines.</title>
        <authorList>
            <person name="Ribeiro J.M."/>
            <person name="Scarpassa V."/>
            <person name="Calvo E."/>
        </authorList>
    </citation>
    <scope>NUCLEOTIDE SEQUENCE</scope>
</reference>
<sequence>MFLLQILAFIAIGVVVAIDEQVFTLKRLNWITFREIKHSKKANKHSIVMSKNLKDNGPTFPNEMNSFKTL</sequence>
<accession>A0A2M4D492</accession>
<name>A0A2M4D492_ANODA</name>
<proteinExistence type="predicted"/>
<evidence type="ECO:0000313" key="2">
    <source>
        <dbReference type="EMBL" id="MBW72404.1"/>
    </source>
</evidence>
<organism evidence="2">
    <name type="scientific">Anopheles darlingi</name>
    <name type="common">Mosquito</name>
    <dbReference type="NCBI Taxonomy" id="43151"/>
    <lineage>
        <taxon>Eukaryota</taxon>
        <taxon>Metazoa</taxon>
        <taxon>Ecdysozoa</taxon>
        <taxon>Arthropoda</taxon>
        <taxon>Hexapoda</taxon>
        <taxon>Insecta</taxon>
        <taxon>Pterygota</taxon>
        <taxon>Neoptera</taxon>
        <taxon>Endopterygota</taxon>
        <taxon>Diptera</taxon>
        <taxon>Nematocera</taxon>
        <taxon>Culicoidea</taxon>
        <taxon>Culicidae</taxon>
        <taxon>Anophelinae</taxon>
        <taxon>Anopheles</taxon>
    </lineage>
</organism>
<feature type="chain" id="PRO_5014759894" evidence="1">
    <location>
        <begin position="18"/>
        <end position="70"/>
    </location>
</feature>
<dbReference type="EMBL" id="GGFL01008226">
    <property type="protein sequence ID" value="MBW72404.1"/>
    <property type="molecule type" value="Transcribed_RNA"/>
</dbReference>
<evidence type="ECO:0000256" key="1">
    <source>
        <dbReference type="SAM" id="SignalP"/>
    </source>
</evidence>
<feature type="signal peptide" evidence="1">
    <location>
        <begin position="1"/>
        <end position="17"/>
    </location>
</feature>
<keyword evidence="1" id="KW-0732">Signal</keyword>
<protein>
    <submittedName>
        <fullName evidence="2">Putative secreted protein</fullName>
    </submittedName>
</protein>
<dbReference type="AlphaFoldDB" id="A0A2M4D492"/>